<dbReference type="PANTHER" id="PTHR33064:SF37">
    <property type="entry name" value="RIBONUCLEASE H"/>
    <property type="match status" value="1"/>
</dbReference>
<evidence type="ECO:0000256" key="1">
    <source>
        <dbReference type="SAM" id="Phobius"/>
    </source>
</evidence>
<dbReference type="Proteomes" id="UP001063166">
    <property type="component" value="Unassembled WGS sequence"/>
</dbReference>
<gene>
    <name evidence="3" type="ORF">LshimejAT787_2900120</name>
</gene>
<protein>
    <submittedName>
        <fullName evidence="3">K02A2.6-like</fullName>
    </submittedName>
</protein>
<dbReference type="Pfam" id="PF00078">
    <property type="entry name" value="RVT_1"/>
    <property type="match status" value="1"/>
</dbReference>
<reference evidence="3" key="1">
    <citation type="submission" date="2022-07" db="EMBL/GenBank/DDBJ databases">
        <title>The genome of Lyophyllum shimeji provides insight into the initial evolution of ectomycorrhizal fungal genome.</title>
        <authorList>
            <person name="Kobayashi Y."/>
            <person name="Shibata T."/>
            <person name="Hirakawa H."/>
            <person name="Shigenobu S."/>
            <person name="Nishiyama T."/>
            <person name="Yamada A."/>
            <person name="Hasebe M."/>
            <person name="Kawaguchi M."/>
        </authorList>
    </citation>
    <scope>NUCLEOTIDE SEQUENCE</scope>
    <source>
        <strain evidence="3">AT787</strain>
    </source>
</reference>
<dbReference type="InterPro" id="IPR043502">
    <property type="entry name" value="DNA/RNA_pol_sf"/>
</dbReference>
<evidence type="ECO:0000259" key="2">
    <source>
        <dbReference type="PROSITE" id="PS50878"/>
    </source>
</evidence>
<dbReference type="InterPro" id="IPR041577">
    <property type="entry name" value="RT_RNaseH_2"/>
</dbReference>
<comment type="caution">
    <text evidence="3">The sequence shown here is derived from an EMBL/GenBank/DDBJ whole genome shotgun (WGS) entry which is preliminary data.</text>
</comment>
<dbReference type="EMBL" id="BRPK01000029">
    <property type="protein sequence ID" value="GLB45784.1"/>
    <property type="molecule type" value="Genomic_DNA"/>
</dbReference>
<proteinExistence type="predicted"/>
<dbReference type="SUPFAM" id="SSF56672">
    <property type="entry name" value="DNA/RNA polymerases"/>
    <property type="match status" value="1"/>
</dbReference>
<keyword evidence="4" id="KW-1185">Reference proteome</keyword>
<feature type="transmembrane region" description="Helical" evidence="1">
    <location>
        <begin position="116"/>
        <end position="141"/>
    </location>
</feature>
<name>A0A9P3Q242_LYOSH</name>
<dbReference type="FunFam" id="3.30.70.270:FF:000026">
    <property type="entry name" value="Transposon Ty3-G Gag-Pol polyprotein"/>
    <property type="match status" value="1"/>
</dbReference>
<feature type="domain" description="Reverse transcriptase" evidence="2">
    <location>
        <begin position="1"/>
        <end position="121"/>
    </location>
</feature>
<keyword evidence="1" id="KW-0812">Transmembrane</keyword>
<dbReference type="InterPro" id="IPR043128">
    <property type="entry name" value="Rev_trsase/Diguanyl_cyclase"/>
</dbReference>
<evidence type="ECO:0000313" key="3">
    <source>
        <dbReference type="EMBL" id="GLB45784.1"/>
    </source>
</evidence>
<dbReference type="InterPro" id="IPR000477">
    <property type="entry name" value="RT_dom"/>
</dbReference>
<keyword evidence="1" id="KW-0472">Membrane</keyword>
<dbReference type="Pfam" id="PF17919">
    <property type="entry name" value="RT_RNaseH_2"/>
    <property type="match status" value="1"/>
</dbReference>
<sequence>MAESAKERTAFRYHLGLFQFRRMPFGLRNGPSIFQRIMQGMLAPFLWLFTLVYIDDIVIFSSHGITLSPPKCSVGYASILLLGQKVSRLGLSTYQEKVRAIVDLARPRSISDLQKFLGMVVYFSSYIPFYSFIAAPLFALLRKGVKWTWNAEHEIAFTQVKSALSSAPVLGHPECGQPYHLYTDASDFALGASLQQVQSIAVKDLKGTPMYNHLTKAWNAGVDCWKVSDTVDILLSGSRSSDMRT</sequence>
<accession>A0A9P3Q242</accession>
<dbReference type="CDD" id="cd01647">
    <property type="entry name" value="RT_LTR"/>
    <property type="match status" value="1"/>
</dbReference>
<evidence type="ECO:0000313" key="4">
    <source>
        <dbReference type="Proteomes" id="UP001063166"/>
    </source>
</evidence>
<dbReference type="Gene3D" id="3.10.10.10">
    <property type="entry name" value="HIV Type 1 Reverse Transcriptase, subunit A, domain 1"/>
    <property type="match status" value="1"/>
</dbReference>
<dbReference type="PROSITE" id="PS50878">
    <property type="entry name" value="RT_POL"/>
    <property type="match status" value="1"/>
</dbReference>
<keyword evidence="1" id="KW-1133">Transmembrane helix</keyword>
<dbReference type="InterPro" id="IPR051320">
    <property type="entry name" value="Viral_Replic_Matur_Polypro"/>
</dbReference>
<dbReference type="AlphaFoldDB" id="A0A9P3Q242"/>
<organism evidence="3 4">
    <name type="scientific">Lyophyllum shimeji</name>
    <name type="common">Hon-shimeji</name>
    <name type="synonym">Tricholoma shimeji</name>
    <dbReference type="NCBI Taxonomy" id="47721"/>
    <lineage>
        <taxon>Eukaryota</taxon>
        <taxon>Fungi</taxon>
        <taxon>Dikarya</taxon>
        <taxon>Basidiomycota</taxon>
        <taxon>Agaricomycotina</taxon>
        <taxon>Agaricomycetes</taxon>
        <taxon>Agaricomycetidae</taxon>
        <taxon>Agaricales</taxon>
        <taxon>Tricholomatineae</taxon>
        <taxon>Lyophyllaceae</taxon>
        <taxon>Lyophyllum</taxon>
    </lineage>
</organism>
<dbReference type="Gene3D" id="3.30.70.270">
    <property type="match status" value="2"/>
</dbReference>
<dbReference type="PANTHER" id="PTHR33064">
    <property type="entry name" value="POL PROTEIN"/>
    <property type="match status" value="1"/>
</dbReference>
<dbReference type="OrthoDB" id="3364103at2759"/>